<comment type="caution">
    <text evidence="2">The sequence shown here is derived from an EMBL/GenBank/DDBJ whole genome shotgun (WGS) entry which is preliminary data.</text>
</comment>
<organism evidence="2 3">
    <name type="scientific">Arthrobacter halodurans</name>
    <dbReference type="NCBI Taxonomy" id="516699"/>
    <lineage>
        <taxon>Bacteria</taxon>
        <taxon>Bacillati</taxon>
        <taxon>Actinomycetota</taxon>
        <taxon>Actinomycetes</taxon>
        <taxon>Micrococcales</taxon>
        <taxon>Micrococcaceae</taxon>
        <taxon>Arthrobacter</taxon>
    </lineage>
</organism>
<dbReference type="Gene3D" id="3.90.25.10">
    <property type="entry name" value="UDP-galactose 4-epimerase, domain 1"/>
    <property type="match status" value="1"/>
</dbReference>
<sequence length="311" mass="31706">MTTPPPPSPVAVAGATGEVGSGAARALAGRVPLRLLGRDAARTRAAAEALRGGAAASGHEVGWDTARYGDAGAAERALRGAGVLLMVSAAETAGRLDEHRTFIDAAARAGVRHVVYTSFFGAAPDAVFTLARDHFHTEEHLKASGMGWTILRDNFYQDVFPLFVGEDGALRGPAGTGRVSAVARDDVAACAAVVLLDTAAALAAGRAAAHAGRTYALTGPEAFTLAEAAAEIAAATGRPAVFRDETTAEAYASRAAYGAPPWQVDAWVSTYTAIASGDLAEVTGDVATLLGRPARPLARTLGLLPGGPARR</sequence>
<dbReference type="EMBL" id="JBHDLJ010000002">
    <property type="protein sequence ID" value="MFB0833705.1"/>
    <property type="molecule type" value="Genomic_DNA"/>
</dbReference>
<proteinExistence type="predicted"/>
<feature type="domain" description="NAD(P)-binding" evidence="1">
    <location>
        <begin position="14"/>
        <end position="196"/>
    </location>
</feature>
<dbReference type="PANTHER" id="PTHR47129">
    <property type="entry name" value="QUINONE OXIDOREDUCTASE 2"/>
    <property type="match status" value="1"/>
</dbReference>
<evidence type="ECO:0000313" key="2">
    <source>
        <dbReference type="EMBL" id="MFB0833705.1"/>
    </source>
</evidence>
<protein>
    <submittedName>
        <fullName evidence="2">NAD(P)H-binding protein</fullName>
    </submittedName>
</protein>
<dbReference type="InterPro" id="IPR052718">
    <property type="entry name" value="NmrA-type_oxidoreductase"/>
</dbReference>
<accession>A0ABV4UJF8</accession>
<dbReference type="PANTHER" id="PTHR47129:SF1">
    <property type="entry name" value="NMRA-LIKE DOMAIN-CONTAINING PROTEIN"/>
    <property type="match status" value="1"/>
</dbReference>
<dbReference type="InterPro" id="IPR036291">
    <property type="entry name" value="NAD(P)-bd_dom_sf"/>
</dbReference>
<evidence type="ECO:0000259" key="1">
    <source>
        <dbReference type="Pfam" id="PF13460"/>
    </source>
</evidence>
<dbReference type="Gene3D" id="3.40.50.720">
    <property type="entry name" value="NAD(P)-binding Rossmann-like Domain"/>
    <property type="match status" value="1"/>
</dbReference>
<reference evidence="2 3" key="1">
    <citation type="submission" date="2024-09" db="EMBL/GenBank/DDBJ databases">
        <authorList>
            <person name="Salinas-Garcia M.A."/>
            <person name="Prieme A."/>
        </authorList>
    </citation>
    <scope>NUCLEOTIDE SEQUENCE [LARGE SCALE GENOMIC DNA]</scope>
    <source>
        <strain evidence="2 3">DSM 21081</strain>
    </source>
</reference>
<evidence type="ECO:0000313" key="3">
    <source>
        <dbReference type="Proteomes" id="UP001575652"/>
    </source>
</evidence>
<keyword evidence="3" id="KW-1185">Reference proteome</keyword>
<dbReference type="Pfam" id="PF13460">
    <property type="entry name" value="NAD_binding_10"/>
    <property type="match status" value="1"/>
</dbReference>
<dbReference type="RefSeq" id="WP_373970870.1">
    <property type="nucleotide sequence ID" value="NZ_JBHDLJ010000002.1"/>
</dbReference>
<gene>
    <name evidence="2" type="ORF">ACETWP_03815</name>
</gene>
<name>A0ABV4UJF8_9MICC</name>
<dbReference type="InterPro" id="IPR016040">
    <property type="entry name" value="NAD(P)-bd_dom"/>
</dbReference>
<dbReference type="Proteomes" id="UP001575652">
    <property type="component" value="Unassembled WGS sequence"/>
</dbReference>
<dbReference type="SUPFAM" id="SSF51735">
    <property type="entry name" value="NAD(P)-binding Rossmann-fold domains"/>
    <property type="match status" value="1"/>
</dbReference>